<dbReference type="PaxDb" id="272624-lpg0579"/>
<gene>
    <name evidence="1" type="ordered locus">lpg0579</name>
</gene>
<organism evidence="1 2">
    <name type="scientific">Legionella pneumophila subsp. pneumophila (strain Philadelphia 1 / ATCC 33152 / DSM 7513)</name>
    <dbReference type="NCBI Taxonomy" id="272624"/>
    <lineage>
        <taxon>Bacteria</taxon>
        <taxon>Pseudomonadati</taxon>
        <taxon>Pseudomonadota</taxon>
        <taxon>Gammaproteobacteria</taxon>
        <taxon>Legionellales</taxon>
        <taxon>Legionellaceae</taxon>
        <taxon>Legionella</taxon>
    </lineage>
</organism>
<accession>Q5ZY01</accession>
<dbReference type="KEGG" id="lpn:lpg0579"/>
<dbReference type="Proteomes" id="UP000000609">
    <property type="component" value="Chromosome"/>
</dbReference>
<dbReference type="HOGENOM" id="CLU_3235457_0_0_6"/>
<sequence length="43" mass="5205">MEDERTLLNKYYHNLSRHQVDSRKFGLPNASLPLLQRELVREH</sequence>
<dbReference type="EMBL" id="AE017354">
    <property type="protein sequence ID" value="AAU26668.1"/>
    <property type="molecule type" value="Genomic_DNA"/>
</dbReference>
<protein>
    <submittedName>
        <fullName evidence="1">Uncharacterized protein</fullName>
    </submittedName>
</protein>
<name>Q5ZY01_LEGPH</name>
<reference evidence="1 2" key="1">
    <citation type="journal article" date="2004" name="Science">
        <title>The genomic sequence of the accidental pathogen Legionella pneumophila.</title>
        <authorList>
            <person name="Chien M."/>
            <person name="Morozova I."/>
            <person name="Shi S."/>
            <person name="Sheng H."/>
            <person name="Chen J."/>
            <person name="Gomez S.M."/>
            <person name="Asamani G."/>
            <person name="Hill K."/>
            <person name="Nuara J."/>
            <person name="Feder M."/>
            <person name="Rineer J."/>
            <person name="Greenberg J.J."/>
            <person name="Steshenko V."/>
            <person name="Park S.H."/>
            <person name="Zhao B."/>
            <person name="Teplitskaya E."/>
            <person name="Edwards J.R."/>
            <person name="Pampou S."/>
            <person name="Georghiou A."/>
            <person name="Chou I.C."/>
            <person name="Iannuccilli W."/>
            <person name="Ulz M.E."/>
            <person name="Kim D.H."/>
            <person name="Geringer-Sameth A."/>
            <person name="Goldsberry C."/>
            <person name="Morozov P."/>
            <person name="Fischer S.G."/>
            <person name="Segal G."/>
            <person name="Qu X."/>
            <person name="Rzhetsky A."/>
            <person name="Zhang P."/>
            <person name="Cayanis E."/>
            <person name="De Jong P.J."/>
            <person name="Ju J."/>
            <person name="Kalachikov S."/>
            <person name="Shuman H.A."/>
            <person name="Russo J.J."/>
        </authorList>
    </citation>
    <scope>NUCLEOTIDE SEQUENCE [LARGE SCALE GENOMIC DNA]</scope>
    <source>
        <strain evidence="2">Philadelphia 1 / ATCC 33152 / DSM 7513</strain>
    </source>
</reference>
<evidence type="ECO:0000313" key="1">
    <source>
        <dbReference type="EMBL" id="AAU26668.1"/>
    </source>
</evidence>
<evidence type="ECO:0000313" key="2">
    <source>
        <dbReference type="Proteomes" id="UP000000609"/>
    </source>
</evidence>
<proteinExistence type="predicted"/>
<dbReference type="AlphaFoldDB" id="Q5ZY01"/>
<keyword evidence="2" id="KW-1185">Reference proteome</keyword>